<dbReference type="Pfam" id="PF00106">
    <property type="entry name" value="adh_short"/>
    <property type="match status" value="1"/>
</dbReference>
<dbReference type="GO" id="GO:0016491">
    <property type="term" value="F:oxidoreductase activity"/>
    <property type="evidence" value="ECO:0007669"/>
    <property type="project" value="UniProtKB-KW"/>
</dbReference>
<dbReference type="PRINTS" id="PR00081">
    <property type="entry name" value="GDHRDH"/>
</dbReference>
<proteinExistence type="inferred from homology"/>
<dbReference type="SUPFAM" id="SSF51735">
    <property type="entry name" value="NAD(P)-binding Rossmann-fold domains"/>
    <property type="match status" value="1"/>
</dbReference>
<evidence type="ECO:0000313" key="5">
    <source>
        <dbReference type="EMBL" id="KIY71735.1"/>
    </source>
</evidence>
<dbReference type="InterPro" id="IPR002347">
    <property type="entry name" value="SDR_fam"/>
</dbReference>
<dbReference type="EMBL" id="KN880451">
    <property type="protein sequence ID" value="KIY71735.1"/>
    <property type="molecule type" value="Genomic_DNA"/>
</dbReference>
<organism evidence="5 6">
    <name type="scientific">Cylindrobasidium torrendii FP15055 ss-10</name>
    <dbReference type="NCBI Taxonomy" id="1314674"/>
    <lineage>
        <taxon>Eukaryota</taxon>
        <taxon>Fungi</taxon>
        <taxon>Dikarya</taxon>
        <taxon>Basidiomycota</taxon>
        <taxon>Agaricomycotina</taxon>
        <taxon>Agaricomycetes</taxon>
        <taxon>Agaricomycetidae</taxon>
        <taxon>Agaricales</taxon>
        <taxon>Marasmiineae</taxon>
        <taxon>Physalacriaceae</taxon>
        <taxon>Cylindrobasidium</taxon>
    </lineage>
</organism>
<dbReference type="Proteomes" id="UP000054007">
    <property type="component" value="Unassembled WGS sequence"/>
</dbReference>
<dbReference type="STRING" id="1314674.A0A0D7BNI4"/>
<evidence type="ECO:0000313" key="6">
    <source>
        <dbReference type="Proteomes" id="UP000054007"/>
    </source>
</evidence>
<protein>
    <submittedName>
        <fullName evidence="5">NAD(P)-binding protein</fullName>
    </submittedName>
</protein>
<dbReference type="InterPro" id="IPR036291">
    <property type="entry name" value="NAD(P)-bd_dom_sf"/>
</dbReference>
<dbReference type="FunFam" id="3.40.50.720:FF:000084">
    <property type="entry name" value="Short-chain dehydrogenase reductase"/>
    <property type="match status" value="1"/>
</dbReference>
<keyword evidence="3" id="KW-0560">Oxidoreductase</keyword>
<evidence type="ECO:0000256" key="4">
    <source>
        <dbReference type="RuleBase" id="RU000363"/>
    </source>
</evidence>
<dbReference type="PROSITE" id="PS00061">
    <property type="entry name" value="ADH_SHORT"/>
    <property type="match status" value="1"/>
</dbReference>
<dbReference type="PANTHER" id="PTHR43669:SF3">
    <property type="entry name" value="ALCOHOL DEHYDROGENASE, PUTATIVE (AFU_ORTHOLOGUE AFUA_3G03445)-RELATED"/>
    <property type="match status" value="1"/>
</dbReference>
<dbReference type="PRINTS" id="PR00080">
    <property type="entry name" value="SDRFAMILY"/>
</dbReference>
<name>A0A0D7BNI4_9AGAR</name>
<accession>A0A0D7BNI4</accession>
<comment type="similarity">
    <text evidence="1 4">Belongs to the short-chain dehydrogenases/reductases (SDR) family.</text>
</comment>
<dbReference type="PANTHER" id="PTHR43669">
    <property type="entry name" value="5-KETO-D-GLUCONATE 5-REDUCTASE"/>
    <property type="match status" value="1"/>
</dbReference>
<evidence type="ECO:0000256" key="3">
    <source>
        <dbReference type="ARBA" id="ARBA00023002"/>
    </source>
</evidence>
<dbReference type="CDD" id="cd05233">
    <property type="entry name" value="SDR_c"/>
    <property type="match status" value="1"/>
</dbReference>
<dbReference type="AlphaFoldDB" id="A0A0D7BNI4"/>
<sequence>MKVAIVTGASAGIGRATAIALSKAGWSILLTARNEANLEETRQLCETPENCLPIAGDVTNEDFVKTLFERTAEHFGRLDLLFNNAGVSAPQVPIEELSLETFKSVMEVNVTGPFLCTREAVRVFKKQSPQGGRIINNGSISAHTPRPFSVPYTASKHAISGLTKCTSLDGRSYGIACTQIDIGNAQTALTRGKMDSIRQPDGRYIAEATFDVQHVASTIAHIASLPNDVTMLEVNIMATQAPFVGRG</sequence>
<keyword evidence="6" id="KW-1185">Reference proteome</keyword>
<reference evidence="5 6" key="1">
    <citation type="journal article" date="2015" name="Fungal Genet. Biol.">
        <title>Evolution of novel wood decay mechanisms in Agaricales revealed by the genome sequences of Fistulina hepatica and Cylindrobasidium torrendii.</title>
        <authorList>
            <person name="Floudas D."/>
            <person name="Held B.W."/>
            <person name="Riley R."/>
            <person name="Nagy L.G."/>
            <person name="Koehler G."/>
            <person name="Ransdell A.S."/>
            <person name="Younus H."/>
            <person name="Chow J."/>
            <person name="Chiniquy J."/>
            <person name="Lipzen A."/>
            <person name="Tritt A."/>
            <person name="Sun H."/>
            <person name="Haridas S."/>
            <person name="LaButti K."/>
            <person name="Ohm R.A."/>
            <person name="Kues U."/>
            <person name="Blanchette R.A."/>
            <person name="Grigoriev I.V."/>
            <person name="Minto R.E."/>
            <person name="Hibbett D.S."/>
        </authorList>
    </citation>
    <scope>NUCLEOTIDE SEQUENCE [LARGE SCALE GENOMIC DNA]</scope>
    <source>
        <strain evidence="5 6">FP15055 ss-10</strain>
    </source>
</reference>
<dbReference type="OrthoDB" id="1933717at2759"/>
<dbReference type="InterPro" id="IPR020904">
    <property type="entry name" value="Sc_DH/Rdtase_CS"/>
</dbReference>
<keyword evidence="2" id="KW-0521">NADP</keyword>
<gene>
    <name evidence="5" type="ORF">CYLTODRAFT_389945</name>
</gene>
<dbReference type="Gene3D" id="3.40.50.720">
    <property type="entry name" value="NAD(P)-binding Rossmann-like Domain"/>
    <property type="match status" value="1"/>
</dbReference>
<evidence type="ECO:0000256" key="2">
    <source>
        <dbReference type="ARBA" id="ARBA00022857"/>
    </source>
</evidence>
<evidence type="ECO:0000256" key="1">
    <source>
        <dbReference type="ARBA" id="ARBA00006484"/>
    </source>
</evidence>